<evidence type="ECO:0000313" key="6">
    <source>
        <dbReference type="Proteomes" id="UP001195483"/>
    </source>
</evidence>
<dbReference type="PRINTS" id="PR01415">
    <property type="entry name" value="ANKYRIN"/>
</dbReference>
<dbReference type="GO" id="GO:0005829">
    <property type="term" value="C:cytosol"/>
    <property type="evidence" value="ECO:0007669"/>
    <property type="project" value="TreeGrafter"/>
</dbReference>
<protein>
    <submittedName>
        <fullName evidence="5">Uncharacterized protein</fullName>
    </submittedName>
</protein>
<reference evidence="5" key="3">
    <citation type="submission" date="2023-05" db="EMBL/GenBank/DDBJ databases">
        <authorList>
            <person name="Smith C.H."/>
        </authorList>
    </citation>
    <scope>NUCLEOTIDE SEQUENCE</scope>
    <source>
        <strain evidence="5">CHS0354</strain>
        <tissue evidence="5">Mantle</tissue>
    </source>
</reference>
<evidence type="ECO:0000256" key="2">
    <source>
        <dbReference type="ARBA" id="ARBA00023043"/>
    </source>
</evidence>
<dbReference type="SMART" id="SM00248">
    <property type="entry name" value="ANK"/>
    <property type="match status" value="5"/>
</dbReference>
<reference evidence="5" key="1">
    <citation type="journal article" date="2021" name="Genome Biol. Evol.">
        <title>A High-Quality Reference Genome for a Parasitic Bivalve with Doubly Uniparental Inheritance (Bivalvia: Unionida).</title>
        <authorList>
            <person name="Smith C.H."/>
        </authorList>
    </citation>
    <scope>NUCLEOTIDE SEQUENCE</scope>
    <source>
        <strain evidence="5">CHS0354</strain>
    </source>
</reference>
<feature type="repeat" description="ANK" evidence="3">
    <location>
        <begin position="261"/>
        <end position="293"/>
    </location>
</feature>
<evidence type="ECO:0000313" key="5">
    <source>
        <dbReference type="EMBL" id="KAK3584493.1"/>
    </source>
</evidence>
<feature type="repeat" description="ANK" evidence="3">
    <location>
        <begin position="192"/>
        <end position="224"/>
    </location>
</feature>
<dbReference type="PROSITE" id="PS50297">
    <property type="entry name" value="ANK_REP_REGION"/>
    <property type="match status" value="2"/>
</dbReference>
<keyword evidence="4" id="KW-0472">Membrane</keyword>
<evidence type="ECO:0000256" key="3">
    <source>
        <dbReference type="PROSITE-ProRule" id="PRU00023"/>
    </source>
</evidence>
<keyword evidence="1" id="KW-0677">Repeat</keyword>
<dbReference type="SUPFAM" id="SSF48403">
    <property type="entry name" value="Ankyrin repeat"/>
    <property type="match status" value="1"/>
</dbReference>
<dbReference type="InterPro" id="IPR036770">
    <property type="entry name" value="Ankyrin_rpt-contain_sf"/>
</dbReference>
<dbReference type="InterPro" id="IPR051070">
    <property type="entry name" value="NF-kappa-B_inhibitor"/>
</dbReference>
<dbReference type="EMBL" id="JAEAOA010000425">
    <property type="protein sequence ID" value="KAK3584493.1"/>
    <property type="molecule type" value="Genomic_DNA"/>
</dbReference>
<dbReference type="PANTHER" id="PTHR46680:SF3">
    <property type="entry name" value="NF-KAPPA-B INHIBITOR CACTUS"/>
    <property type="match status" value="1"/>
</dbReference>
<name>A0AAE0S3G4_9BIVA</name>
<dbReference type="Gene3D" id="1.25.40.20">
    <property type="entry name" value="Ankyrin repeat-containing domain"/>
    <property type="match status" value="1"/>
</dbReference>
<dbReference type="Pfam" id="PF13637">
    <property type="entry name" value="Ank_4"/>
    <property type="match status" value="1"/>
</dbReference>
<keyword evidence="4" id="KW-0812">Transmembrane</keyword>
<dbReference type="GO" id="GO:0071356">
    <property type="term" value="P:cellular response to tumor necrosis factor"/>
    <property type="evidence" value="ECO:0007669"/>
    <property type="project" value="TreeGrafter"/>
</dbReference>
<evidence type="ECO:0000256" key="4">
    <source>
        <dbReference type="SAM" id="Phobius"/>
    </source>
</evidence>
<feature type="transmembrane region" description="Helical" evidence="4">
    <location>
        <begin position="20"/>
        <end position="39"/>
    </location>
</feature>
<dbReference type="Proteomes" id="UP001195483">
    <property type="component" value="Unassembled WGS sequence"/>
</dbReference>
<sequence>MYSIFVDRLRLIVMHNLSEMFIIFILPVPKLLLLLMTMIQFRRMMDASSNSICQKYGSVSMDTSISNENVITLARNSSYRYLVMTRPCHGEDVCYIFRNSSYRGTKDLPFYCLCQKLKYVSDENSDNTQEQCQASPVPEDVSDLDLESQVFSQDEDGDTLLHIAIIQQREDYAVLFIELCSDPCLLDIQNNLFQTALLLAVLTQQTTIVKRLVEKGASLTYQDHRGETALHAVCRRGNLTVVKILSESMKFKQSLEIRNFDGLTCLHLAVRSRNLNLLQFLLEKNADVNAKELKTGITVLHRAAESGNVDVLKFLFTCSDVDVNAVTYDSRTALELARGNGFANVFTDILYKGTNEKSDSNVVSGFDWDEE</sequence>
<dbReference type="PROSITE" id="PS50088">
    <property type="entry name" value="ANK_REPEAT"/>
    <property type="match status" value="3"/>
</dbReference>
<organism evidence="5 6">
    <name type="scientific">Potamilus streckersoni</name>
    <dbReference type="NCBI Taxonomy" id="2493646"/>
    <lineage>
        <taxon>Eukaryota</taxon>
        <taxon>Metazoa</taxon>
        <taxon>Spiralia</taxon>
        <taxon>Lophotrochozoa</taxon>
        <taxon>Mollusca</taxon>
        <taxon>Bivalvia</taxon>
        <taxon>Autobranchia</taxon>
        <taxon>Heteroconchia</taxon>
        <taxon>Palaeoheterodonta</taxon>
        <taxon>Unionida</taxon>
        <taxon>Unionoidea</taxon>
        <taxon>Unionidae</taxon>
        <taxon>Ambleminae</taxon>
        <taxon>Lampsilini</taxon>
        <taxon>Potamilus</taxon>
    </lineage>
</organism>
<keyword evidence="4" id="KW-1133">Transmembrane helix</keyword>
<comment type="caution">
    <text evidence="5">The sequence shown here is derived from an EMBL/GenBank/DDBJ whole genome shotgun (WGS) entry which is preliminary data.</text>
</comment>
<dbReference type="AlphaFoldDB" id="A0AAE0S3G4"/>
<keyword evidence="6" id="KW-1185">Reference proteome</keyword>
<feature type="repeat" description="ANK" evidence="3">
    <location>
        <begin position="295"/>
        <end position="316"/>
    </location>
</feature>
<evidence type="ECO:0000256" key="1">
    <source>
        <dbReference type="ARBA" id="ARBA00022737"/>
    </source>
</evidence>
<dbReference type="Pfam" id="PF12796">
    <property type="entry name" value="Ank_2"/>
    <property type="match status" value="1"/>
</dbReference>
<dbReference type="GO" id="GO:0051059">
    <property type="term" value="F:NF-kappaB binding"/>
    <property type="evidence" value="ECO:0007669"/>
    <property type="project" value="TreeGrafter"/>
</dbReference>
<gene>
    <name evidence="5" type="ORF">CHS0354_006024</name>
</gene>
<accession>A0AAE0S3G4</accession>
<dbReference type="PANTHER" id="PTHR46680">
    <property type="entry name" value="NF-KAPPA-B INHIBITOR ALPHA"/>
    <property type="match status" value="1"/>
</dbReference>
<dbReference type="InterPro" id="IPR002110">
    <property type="entry name" value="Ankyrin_rpt"/>
</dbReference>
<reference evidence="5" key="2">
    <citation type="journal article" date="2021" name="Genome Biol. Evol.">
        <title>Developing a high-quality reference genome for a parasitic bivalve with doubly uniparental inheritance (Bivalvia: Unionida).</title>
        <authorList>
            <person name="Smith C.H."/>
        </authorList>
    </citation>
    <scope>NUCLEOTIDE SEQUENCE</scope>
    <source>
        <strain evidence="5">CHS0354</strain>
        <tissue evidence="5">Mantle</tissue>
    </source>
</reference>
<proteinExistence type="predicted"/>
<keyword evidence="2 3" id="KW-0040">ANK repeat</keyword>